<organism evidence="1 2">
    <name type="scientific">Helianthus annuus</name>
    <name type="common">Common sunflower</name>
    <dbReference type="NCBI Taxonomy" id="4232"/>
    <lineage>
        <taxon>Eukaryota</taxon>
        <taxon>Viridiplantae</taxon>
        <taxon>Streptophyta</taxon>
        <taxon>Embryophyta</taxon>
        <taxon>Tracheophyta</taxon>
        <taxon>Spermatophyta</taxon>
        <taxon>Magnoliopsida</taxon>
        <taxon>eudicotyledons</taxon>
        <taxon>Gunneridae</taxon>
        <taxon>Pentapetalae</taxon>
        <taxon>asterids</taxon>
        <taxon>campanulids</taxon>
        <taxon>Asterales</taxon>
        <taxon>Asteraceae</taxon>
        <taxon>Asteroideae</taxon>
        <taxon>Heliantheae alliance</taxon>
        <taxon>Heliantheae</taxon>
        <taxon>Helianthus</taxon>
    </lineage>
</organism>
<dbReference type="Proteomes" id="UP000215914">
    <property type="component" value="Unassembled WGS sequence"/>
</dbReference>
<proteinExistence type="predicted"/>
<evidence type="ECO:0000313" key="1">
    <source>
        <dbReference type="EMBL" id="KAF5778438.1"/>
    </source>
</evidence>
<reference evidence="1" key="2">
    <citation type="submission" date="2020-06" db="EMBL/GenBank/DDBJ databases">
        <title>Helianthus annuus Genome sequencing and assembly Release 2.</title>
        <authorList>
            <person name="Gouzy J."/>
            <person name="Langlade N."/>
            <person name="Munos S."/>
        </authorList>
    </citation>
    <scope>NUCLEOTIDE SEQUENCE</scope>
    <source>
        <tissue evidence="1">Leaves</tissue>
    </source>
</reference>
<evidence type="ECO:0000313" key="2">
    <source>
        <dbReference type="Proteomes" id="UP000215914"/>
    </source>
</evidence>
<comment type="caution">
    <text evidence="1">The sequence shown here is derived from an EMBL/GenBank/DDBJ whole genome shotgun (WGS) entry which is preliminary data.</text>
</comment>
<name>A0A9K3HHL9_HELAN</name>
<dbReference type="EMBL" id="MNCJ02000327">
    <property type="protein sequence ID" value="KAF5778438.1"/>
    <property type="molecule type" value="Genomic_DNA"/>
</dbReference>
<sequence>MRQMFVPEYHTVTMLMAWLPLLQILRLLKHPQQRLRFPVTVQESCWYS</sequence>
<dbReference type="AlphaFoldDB" id="A0A9K3HHL9"/>
<dbReference type="Gramene" id="mRNA:HanXRQr2_Chr12g0547461">
    <property type="protein sequence ID" value="mRNA:HanXRQr2_Chr12g0547461"/>
    <property type="gene ID" value="HanXRQr2_Chr12g0547461"/>
</dbReference>
<reference evidence="1" key="1">
    <citation type="journal article" date="2017" name="Nature">
        <title>The sunflower genome provides insights into oil metabolism, flowering and Asterid evolution.</title>
        <authorList>
            <person name="Badouin H."/>
            <person name="Gouzy J."/>
            <person name="Grassa C.J."/>
            <person name="Murat F."/>
            <person name="Staton S.E."/>
            <person name="Cottret L."/>
            <person name="Lelandais-Briere C."/>
            <person name="Owens G.L."/>
            <person name="Carrere S."/>
            <person name="Mayjonade B."/>
            <person name="Legrand L."/>
            <person name="Gill N."/>
            <person name="Kane N.C."/>
            <person name="Bowers J.E."/>
            <person name="Hubner S."/>
            <person name="Bellec A."/>
            <person name="Berard A."/>
            <person name="Berges H."/>
            <person name="Blanchet N."/>
            <person name="Boniface M.C."/>
            <person name="Brunel D."/>
            <person name="Catrice O."/>
            <person name="Chaidir N."/>
            <person name="Claudel C."/>
            <person name="Donnadieu C."/>
            <person name="Faraut T."/>
            <person name="Fievet G."/>
            <person name="Helmstetter N."/>
            <person name="King M."/>
            <person name="Knapp S.J."/>
            <person name="Lai Z."/>
            <person name="Le Paslier M.C."/>
            <person name="Lippi Y."/>
            <person name="Lorenzon L."/>
            <person name="Mandel J.R."/>
            <person name="Marage G."/>
            <person name="Marchand G."/>
            <person name="Marquand E."/>
            <person name="Bret-Mestries E."/>
            <person name="Morien E."/>
            <person name="Nambeesan S."/>
            <person name="Nguyen T."/>
            <person name="Pegot-Espagnet P."/>
            <person name="Pouilly N."/>
            <person name="Raftis F."/>
            <person name="Sallet E."/>
            <person name="Schiex T."/>
            <person name="Thomas J."/>
            <person name="Vandecasteele C."/>
            <person name="Vares D."/>
            <person name="Vear F."/>
            <person name="Vautrin S."/>
            <person name="Crespi M."/>
            <person name="Mangin B."/>
            <person name="Burke J.M."/>
            <person name="Salse J."/>
            <person name="Munos S."/>
            <person name="Vincourt P."/>
            <person name="Rieseberg L.H."/>
            <person name="Langlade N.B."/>
        </authorList>
    </citation>
    <scope>NUCLEOTIDE SEQUENCE</scope>
    <source>
        <tissue evidence="1">Leaves</tissue>
    </source>
</reference>
<keyword evidence="2" id="KW-1185">Reference proteome</keyword>
<protein>
    <submittedName>
        <fullName evidence="1">Uncharacterized protein</fullName>
    </submittedName>
</protein>
<accession>A0A9K3HHL9</accession>
<gene>
    <name evidence="1" type="ORF">HanXRQr2_Chr12g0547461</name>
</gene>